<evidence type="ECO:0000313" key="2">
    <source>
        <dbReference type="Proteomes" id="UP000316747"/>
    </source>
</evidence>
<keyword evidence="2" id="KW-1185">Reference proteome</keyword>
<dbReference type="EMBL" id="VFPM01000002">
    <property type="protein sequence ID" value="TQM61720.1"/>
    <property type="molecule type" value="Genomic_DNA"/>
</dbReference>
<organism evidence="1 2">
    <name type="scientific">Humibacillus xanthopallidus</name>
    <dbReference type="NCBI Taxonomy" id="412689"/>
    <lineage>
        <taxon>Bacteria</taxon>
        <taxon>Bacillati</taxon>
        <taxon>Actinomycetota</taxon>
        <taxon>Actinomycetes</taxon>
        <taxon>Micrococcales</taxon>
        <taxon>Intrasporangiaceae</taxon>
        <taxon>Humibacillus</taxon>
    </lineage>
</organism>
<reference evidence="1 2" key="1">
    <citation type="submission" date="2019-06" db="EMBL/GenBank/DDBJ databases">
        <title>Genome sequencing of plant associated microbes to promote plant fitness in Sorghum bicolor and Oryza sativa.</title>
        <authorList>
            <person name="Coleman-Derr D."/>
        </authorList>
    </citation>
    <scope>NUCLEOTIDE SEQUENCE [LARGE SCALE GENOMIC DNA]</scope>
    <source>
        <strain evidence="1 2">KV-663</strain>
    </source>
</reference>
<protein>
    <submittedName>
        <fullName evidence="1">Uncharacterized protein</fullName>
    </submittedName>
</protein>
<accession>A0A543HTV9</accession>
<dbReference type="Proteomes" id="UP000316747">
    <property type="component" value="Unassembled WGS sequence"/>
</dbReference>
<evidence type="ECO:0000313" key="1">
    <source>
        <dbReference type="EMBL" id="TQM61720.1"/>
    </source>
</evidence>
<name>A0A543HTV9_9MICO</name>
<gene>
    <name evidence="1" type="ORF">FBY41_1733</name>
</gene>
<dbReference type="AlphaFoldDB" id="A0A543HTV9"/>
<sequence>MLRPTVEGIALKAWSRAAQLPQSSIADGKVEVPSLCGRHFIRYPIALLEEAMRGRFYTFALACECHAYLIQTTGDSVRFKAAGDWEEISVMYEDLPGEEFLFRDQIGPFVCKKLPSA</sequence>
<comment type="caution">
    <text evidence="1">The sequence shown here is derived from an EMBL/GenBank/DDBJ whole genome shotgun (WGS) entry which is preliminary data.</text>
</comment>
<proteinExistence type="predicted"/>